<comment type="caution">
    <text evidence="1">The sequence shown here is derived from an EMBL/GenBank/DDBJ whole genome shotgun (WGS) entry which is preliminary data.</text>
</comment>
<evidence type="ECO:0000313" key="1">
    <source>
        <dbReference type="EMBL" id="KAF9749626.1"/>
    </source>
</evidence>
<evidence type="ECO:0000313" key="2">
    <source>
        <dbReference type="Proteomes" id="UP000616885"/>
    </source>
</evidence>
<name>A0A8H7KFJ7_BIOOC</name>
<dbReference type="Proteomes" id="UP000616885">
    <property type="component" value="Unassembled WGS sequence"/>
</dbReference>
<proteinExistence type="predicted"/>
<accession>A0A8H7KFJ7</accession>
<reference evidence="1" key="1">
    <citation type="submission" date="2020-10" db="EMBL/GenBank/DDBJ databases">
        <title>High-Quality Genome Resource of Clonostachys rosea strain S41 by Oxford Nanopore Long-Read Sequencing.</title>
        <authorList>
            <person name="Wang H."/>
        </authorList>
    </citation>
    <scope>NUCLEOTIDE SEQUENCE</scope>
    <source>
        <strain evidence="1">S41</strain>
    </source>
</reference>
<dbReference type="AlphaFoldDB" id="A0A8H7KFJ7"/>
<dbReference type="EMBL" id="JADCTT010000007">
    <property type="protein sequence ID" value="KAF9749626.1"/>
    <property type="molecule type" value="Genomic_DNA"/>
</dbReference>
<gene>
    <name evidence="1" type="ORF">IM811_015653</name>
</gene>
<protein>
    <submittedName>
        <fullName evidence="1">Uncharacterized protein</fullName>
    </submittedName>
</protein>
<organism evidence="1 2">
    <name type="scientific">Bionectria ochroleuca</name>
    <name type="common">Gliocladium roseum</name>
    <dbReference type="NCBI Taxonomy" id="29856"/>
    <lineage>
        <taxon>Eukaryota</taxon>
        <taxon>Fungi</taxon>
        <taxon>Dikarya</taxon>
        <taxon>Ascomycota</taxon>
        <taxon>Pezizomycotina</taxon>
        <taxon>Sordariomycetes</taxon>
        <taxon>Hypocreomycetidae</taxon>
        <taxon>Hypocreales</taxon>
        <taxon>Bionectriaceae</taxon>
        <taxon>Clonostachys</taxon>
    </lineage>
</organism>
<sequence>MYHPCYALYIKYMPRGNCAYHSYLAGRNPLQSYNGVTAHETASNAVSAVFFGCNHWFSHVAIQSDLIITHVLGDIDPEVTLSLSKSPSRLFPRIVPVPK</sequence>